<dbReference type="AlphaFoldDB" id="A0A0H3ASF9"/>
<dbReference type="HOGENOM" id="CLU_3395461_0_0_5"/>
<dbReference type="Proteomes" id="UP000006383">
    <property type="component" value="Chromosome I"/>
</dbReference>
<dbReference type="EMBL" id="CP000708">
    <property type="protein sequence ID" value="ABQ61361.1"/>
    <property type="molecule type" value="Genomic_DNA"/>
</dbReference>
<dbReference type="KEGG" id="bov:BOV_0141"/>
<protein>
    <submittedName>
        <fullName evidence="1">Uncharacterized protein</fullName>
    </submittedName>
</protein>
<evidence type="ECO:0000313" key="1">
    <source>
        <dbReference type="EMBL" id="ABQ61361.1"/>
    </source>
</evidence>
<keyword evidence="2" id="KW-1185">Reference proteome</keyword>
<accession>A0A0H3ASF9</accession>
<gene>
    <name evidence="1" type="ordered locus">BOV_0141</name>
</gene>
<evidence type="ECO:0000313" key="2">
    <source>
        <dbReference type="Proteomes" id="UP000006383"/>
    </source>
</evidence>
<name>A0A0H3ASF9_BRUO2</name>
<proteinExistence type="predicted"/>
<sequence length="31" mass="3546">MDMVNIEKQRPGETPGPTLSCYFLIFQFVAL</sequence>
<reference evidence="2" key="1">
    <citation type="journal article" date="2009" name="PLoS ONE">
        <title>Genome degradation in Brucella ovis corresponds with narrowing of its host range and tissue tropism.</title>
        <authorList>
            <person name="Tsolis R.M."/>
            <person name="Seshadri R."/>
            <person name="Santos R.L."/>
            <person name="Sangari F.J."/>
            <person name="Lobo J.M."/>
            <person name="de Jong M.F."/>
            <person name="Ren Q."/>
            <person name="Myers G."/>
            <person name="Brinkac L.M."/>
            <person name="Nelson W.C."/>
            <person name="Deboy R.T."/>
            <person name="Angiuoli S."/>
            <person name="Khouri H."/>
            <person name="Dimitrov G."/>
            <person name="Robinson J.R."/>
            <person name="Mulligan S."/>
            <person name="Walker R.L."/>
            <person name="Elzer P.E."/>
            <person name="Hassan K.A."/>
            <person name="Paulsen I.T."/>
        </authorList>
    </citation>
    <scope>NUCLEOTIDE SEQUENCE [LARGE SCALE GENOMIC DNA]</scope>
    <source>
        <strain evidence="2">ATCC 25840 / 63/290 / NCTC 10512</strain>
    </source>
</reference>
<organism evidence="1 2">
    <name type="scientific">Brucella ovis (strain ATCC 25840 / 63/290 / NCTC 10512)</name>
    <dbReference type="NCBI Taxonomy" id="444178"/>
    <lineage>
        <taxon>Bacteria</taxon>
        <taxon>Pseudomonadati</taxon>
        <taxon>Pseudomonadota</taxon>
        <taxon>Alphaproteobacteria</taxon>
        <taxon>Hyphomicrobiales</taxon>
        <taxon>Brucellaceae</taxon>
        <taxon>Brucella/Ochrobactrum group</taxon>
        <taxon>Brucella</taxon>
    </lineage>
</organism>